<feature type="short sequence motif" description="LXXLL motif" evidence="3">
    <location>
        <begin position="222"/>
        <end position="226"/>
    </location>
</feature>
<protein>
    <submittedName>
        <fullName evidence="4">Transcription factor GRAS</fullName>
    </submittedName>
</protein>
<dbReference type="InterPro" id="IPR005202">
    <property type="entry name" value="TF_GRAS"/>
</dbReference>
<evidence type="ECO:0000256" key="1">
    <source>
        <dbReference type="ARBA" id="ARBA00023015"/>
    </source>
</evidence>
<dbReference type="Pfam" id="PF03514">
    <property type="entry name" value="GRAS"/>
    <property type="match status" value="1"/>
</dbReference>
<proteinExistence type="inferred from homology"/>
<evidence type="ECO:0000313" key="5">
    <source>
        <dbReference type="Proteomes" id="UP000188268"/>
    </source>
</evidence>
<keyword evidence="2" id="KW-0804">Transcription</keyword>
<evidence type="ECO:0000313" key="4">
    <source>
        <dbReference type="EMBL" id="OMO98111.1"/>
    </source>
</evidence>
<dbReference type="AlphaFoldDB" id="A0A1R3JTP4"/>
<keyword evidence="1" id="KW-0805">Transcription regulation</keyword>
<comment type="caution">
    <text evidence="4">The sequence shown here is derived from an EMBL/GenBank/DDBJ whole genome shotgun (WGS) entry which is preliminary data.</text>
</comment>
<dbReference type="PROSITE" id="PS50985">
    <property type="entry name" value="GRAS"/>
    <property type="match status" value="1"/>
</dbReference>
<accession>A0A1R3JTP4</accession>
<dbReference type="Proteomes" id="UP000188268">
    <property type="component" value="Unassembled WGS sequence"/>
</dbReference>
<comment type="caution">
    <text evidence="3">Lacks conserved residue(s) required for the propagation of feature annotation.</text>
</comment>
<dbReference type="EMBL" id="AWWV01007140">
    <property type="protein sequence ID" value="OMO98111.1"/>
    <property type="molecule type" value="Genomic_DNA"/>
</dbReference>
<dbReference type="Gramene" id="OMO98111">
    <property type="protein sequence ID" value="OMO98111"/>
    <property type="gene ID" value="CCACVL1_04334"/>
</dbReference>
<evidence type="ECO:0000256" key="2">
    <source>
        <dbReference type="ARBA" id="ARBA00023163"/>
    </source>
</evidence>
<sequence length="367" mass="42710">MEEYFDGDDLKKLLLECAHALQDGNLKVMDALLDRIWTLAAEFMTDVVDEDQGRVVKYYAEALVRRAYGLHPSLAYFYSLLPCYFLYDESLLYNYEIKAKVFKGKKQKQVHLIDFYLPHLYHRNRGYLFDGMRKLVCGDTTVCVRVSVVLPPFLKGIVDVGREEQYLARQAEEMEIEFKNLQMVYANSLGEMNPKLPFMLNLLGRRAEDDDEALVIFYSSKLNKLLAEEGALERELKRLAQINPDVVFITEPNANHNQSNFIQRLDHSFPFYFYNRALGIKEEIVNIVGCEGKDRVVRHLTLQQWRSLFEKAGCMIPIPLQTVYHKQENGFVVADNYFHSAWKFSSVDDFNPISFNSRLRGFFNVTP</sequence>
<dbReference type="OrthoDB" id="1000586at2759"/>
<reference evidence="4 5" key="1">
    <citation type="submission" date="2013-09" db="EMBL/GenBank/DDBJ databases">
        <title>Corchorus capsularis genome sequencing.</title>
        <authorList>
            <person name="Alam M."/>
            <person name="Haque M.S."/>
            <person name="Islam M.S."/>
            <person name="Emdad E.M."/>
            <person name="Islam M.M."/>
            <person name="Ahmed B."/>
            <person name="Halim A."/>
            <person name="Hossen Q.M.M."/>
            <person name="Hossain M.Z."/>
            <person name="Ahmed R."/>
            <person name="Khan M.M."/>
            <person name="Islam R."/>
            <person name="Rashid M.M."/>
            <person name="Khan S.A."/>
            <person name="Rahman M.S."/>
            <person name="Alam M."/>
        </authorList>
    </citation>
    <scope>NUCLEOTIDE SEQUENCE [LARGE SCALE GENOMIC DNA]</scope>
    <source>
        <strain evidence="5">cv. CVL-1</strain>
        <tissue evidence="4">Whole seedling</tissue>
    </source>
</reference>
<comment type="similarity">
    <text evidence="3">Belongs to the GRAS family.</text>
</comment>
<keyword evidence="5" id="KW-1185">Reference proteome</keyword>
<dbReference type="STRING" id="210143.A0A1R3JTP4"/>
<organism evidence="4 5">
    <name type="scientific">Corchorus capsularis</name>
    <name type="common">Jute</name>
    <dbReference type="NCBI Taxonomy" id="210143"/>
    <lineage>
        <taxon>Eukaryota</taxon>
        <taxon>Viridiplantae</taxon>
        <taxon>Streptophyta</taxon>
        <taxon>Embryophyta</taxon>
        <taxon>Tracheophyta</taxon>
        <taxon>Spermatophyta</taxon>
        <taxon>Magnoliopsida</taxon>
        <taxon>eudicotyledons</taxon>
        <taxon>Gunneridae</taxon>
        <taxon>Pentapetalae</taxon>
        <taxon>rosids</taxon>
        <taxon>malvids</taxon>
        <taxon>Malvales</taxon>
        <taxon>Malvaceae</taxon>
        <taxon>Grewioideae</taxon>
        <taxon>Apeibeae</taxon>
        <taxon>Corchorus</taxon>
    </lineage>
</organism>
<evidence type="ECO:0000256" key="3">
    <source>
        <dbReference type="PROSITE-ProRule" id="PRU01191"/>
    </source>
</evidence>
<dbReference type="PANTHER" id="PTHR31636">
    <property type="entry name" value="OSJNBA0084A10.13 PROTEIN-RELATED"/>
    <property type="match status" value="1"/>
</dbReference>
<gene>
    <name evidence="4" type="ORF">CCACVL1_04334</name>
</gene>
<name>A0A1R3JTP4_COCAP</name>
<dbReference type="OMA" id="DIMIIVE"/>
<feature type="region of interest" description="SAW" evidence="3">
    <location>
        <begin position="289"/>
        <end position="367"/>
    </location>
</feature>